<evidence type="ECO:0000313" key="1">
    <source>
        <dbReference type="EMBL" id="CAI4217628.1"/>
    </source>
</evidence>
<comment type="caution">
    <text evidence="1">The sequence shown here is derived from an EMBL/GenBank/DDBJ whole genome shotgun (WGS) entry which is preliminary data.</text>
</comment>
<organism evidence="1 2">
    <name type="scientific">Parascedosporium putredinis</name>
    <dbReference type="NCBI Taxonomy" id="1442378"/>
    <lineage>
        <taxon>Eukaryota</taxon>
        <taxon>Fungi</taxon>
        <taxon>Dikarya</taxon>
        <taxon>Ascomycota</taxon>
        <taxon>Pezizomycotina</taxon>
        <taxon>Sordariomycetes</taxon>
        <taxon>Hypocreomycetidae</taxon>
        <taxon>Microascales</taxon>
        <taxon>Microascaceae</taxon>
        <taxon>Parascedosporium</taxon>
    </lineage>
</organism>
<dbReference type="Proteomes" id="UP000838763">
    <property type="component" value="Unassembled WGS sequence"/>
</dbReference>
<dbReference type="AlphaFoldDB" id="A0A9P1H8U8"/>
<evidence type="ECO:0000313" key="2">
    <source>
        <dbReference type="Proteomes" id="UP000838763"/>
    </source>
</evidence>
<dbReference type="OrthoDB" id="5066611at2759"/>
<name>A0A9P1H8U8_9PEZI</name>
<keyword evidence="2" id="KW-1185">Reference proteome</keyword>
<accession>A0A9P1H8U8</accession>
<dbReference type="EMBL" id="CALLCH030000016">
    <property type="protein sequence ID" value="CAI4217628.1"/>
    <property type="molecule type" value="Genomic_DNA"/>
</dbReference>
<reference evidence="1" key="1">
    <citation type="submission" date="2022-11" db="EMBL/GenBank/DDBJ databases">
        <authorList>
            <person name="Scott C."/>
            <person name="Bruce N."/>
        </authorList>
    </citation>
    <scope>NUCLEOTIDE SEQUENCE</scope>
</reference>
<proteinExistence type="predicted"/>
<sequence>MAMNRDHVTDRRSGHLRLRVWYFSDAGKEFSVNEALAGACESVAPKGWRVTPASVRHTSQGCGDLFVPVEVDLHFEWSEASPCPTAPDVLMRLFFNESLQVIENFFQERQKQPQHVTIHAQGRDIWPDENQAYSRVQVLNSLALQFDMVSSPVPPKPNIRRLFLKIIQCAARGVSRACAISRGVRSIVELVQEGRRSLPDAMPDILGQFSEDIPPLPAAQEAVVSKTEAKIQATWDEVFSSMGCIDDMVNDIRRYTHRLKNNRDASVAIEFGNALQGLHNAIAAMVCRQVLGIKSLTEWDWDNLKDHFRALGVDTATLKPEQYATQLATQAMERLEVTHTKLGEVRNQATELANVTAVQTATSVTPST</sequence>
<protein>
    <submittedName>
        <fullName evidence="1">Uncharacterized protein</fullName>
    </submittedName>
</protein>
<gene>
    <name evidence="1" type="ORF">PPNO1_LOCUS7233</name>
</gene>